<dbReference type="Proteomes" id="UP001195483">
    <property type="component" value="Unassembled WGS sequence"/>
</dbReference>
<comment type="pathway">
    <text evidence="12">Steroid hormone biosynthesis; dafachronic acid biosynthesis.</text>
</comment>
<dbReference type="InterPro" id="IPR045605">
    <property type="entry name" value="KshA-like_C"/>
</dbReference>
<evidence type="ECO:0000256" key="15">
    <source>
        <dbReference type="ARBA" id="ARBA00047853"/>
    </source>
</evidence>
<evidence type="ECO:0000256" key="6">
    <source>
        <dbReference type="ARBA" id="ARBA00022723"/>
    </source>
</evidence>
<dbReference type="SUPFAM" id="SSF55961">
    <property type="entry name" value="Bet v1-like"/>
    <property type="match status" value="1"/>
</dbReference>
<feature type="signal peptide" evidence="18">
    <location>
        <begin position="1"/>
        <end position="18"/>
    </location>
</feature>
<evidence type="ECO:0000256" key="1">
    <source>
        <dbReference type="ARBA" id="ARBA00001962"/>
    </source>
</evidence>
<dbReference type="EMBL" id="JAEAOA010001101">
    <property type="protein sequence ID" value="KAK3605918.1"/>
    <property type="molecule type" value="Genomic_DNA"/>
</dbReference>
<evidence type="ECO:0000313" key="21">
    <source>
        <dbReference type="Proteomes" id="UP001195483"/>
    </source>
</evidence>
<feature type="chain" id="PRO_5042152198" description="cholesterol 7-desaturase" evidence="18">
    <location>
        <begin position="19"/>
        <end position="465"/>
    </location>
</feature>
<keyword evidence="9" id="KW-0408">Iron</keyword>
<evidence type="ECO:0000256" key="16">
    <source>
        <dbReference type="ARBA" id="ARBA00049548"/>
    </source>
</evidence>
<comment type="pathway">
    <text evidence="3">Hormone biosynthesis.</text>
</comment>
<dbReference type="PROSITE" id="PS51296">
    <property type="entry name" value="RIESKE"/>
    <property type="match status" value="1"/>
</dbReference>
<keyword evidence="7 17" id="KW-1133">Transmembrane helix</keyword>
<evidence type="ECO:0000256" key="12">
    <source>
        <dbReference type="ARBA" id="ARBA00025712"/>
    </source>
</evidence>
<dbReference type="Gene3D" id="2.102.10.10">
    <property type="entry name" value="Rieske [2Fe-2S] iron-sulphur domain"/>
    <property type="match status" value="1"/>
</dbReference>
<evidence type="ECO:0000256" key="10">
    <source>
        <dbReference type="ARBA" id="ARBA00023014"/>
    </source>
</evidence>
<comment type="catalytic activity">
    <reaction evidence="15">
        <text>cholesterol + NADH + O2 + H(+) = 7-dehydrocholesterol + NAD(+) + 2 H2O</text>
        <dbReference type="Rhea" id="RHEA:51644"/>
        <dbReference type="ChEBI" id="CHEBI:15377"/>
        <dbReference type="ChEBI" id="CHEBI:15378"/>
        <dbReference type="ChEBI" id="CHEBI:15379"/>
        <dbReference type="ChEBI" id="CHEBI:16113"/>
        <dbReference type="ChEBI" id="CHEBI:17759"/>
        <dbReference type="ChEBI" id="CHEBI:57540"/>
        <dbReference type="ChEBI" id="CHEBI:57945"/>
        <dbReference type="EC" id="1.14.19.21"/>
    </reaction>
    <physiologicalReaction direction="left-to-right" evidence="15">
        <dbReference type="Rhea" id="RHEA:51645"/>
    </physiologicalReaction>
</comment>
<evidence type="ECO:0000256" key="4">
    <source>
        <dbReference type="ARBA" id="ARBA00022692"/>
    </source>
</evidence>
<feature type="transmembrane region" description="Helical" evidence="17">
    <location>
        <begin position="60"/>
        <end position="80"/>
    </location>
</feature>
<comment type="similarity">
    <text evidence="13">Belongs to the cholesterol 7-desaturase family.</text>
</comment>
<reference evidence="20" key="1">
    <citation type="journal article" date="2021" name="Genome Biol. Evol.">
        <title>A High-Quality Reference Genome for a Parasitic Bivalve with Doubly Uniparental Inheritance (Bivalvia: Unionida).</title>
        <authorList>
            <person name="Smith C.H."/>
        </authorList>
    </citation>
    <scope>NUCLEOTIDE SEQUENCE</scope>
    <source>
        <strain evidence="20">CHS0354</strain>
    </source>
</reference>
<reference evidence="20" key="2">
    <citation type="journal article" date="2021" name="Genome Biol. Evol.">
        <title>Developing a high-quality reference genome for a parasitic bivalve with doubly uniparental inheritance (Bivalvia: Unionida).</title>
        <authorList>
            <person name="Smith C.H."/>
        </authorList>
    </citation>
    <scope>NUCLEOTIDE SEQUENCE</scope>
    <source>
        <strain evidence="20">CHS0354</strain>
        <tissue evidence="20">Mantle</tissue>
    </source>
</reference>
<keyword evidence="8" id="KW-0560">Oxidoreductase</keyword>
<dbReference type="GO" id="GO:0008203">
    <property type="term" value="P:cholesterol metabolic process"/>
    <property type="evidence" value="ECO:0007669"/>
    <property type="project" value="InterPro"/>
</dbReference>
<proteinExistence type="inferred from homology"/>
<accession>A0AAE0T9Z8</accession>
<evidence type="ECO:0000256" key="3">
    <source>
        <dbReference type="ARBA" id="ARBA00004972"/>
    </source>
</evidence>
<evidence type="ECO:0000256" key="8">
    <source>
        <dbReference type="ARBA" id="ARBA00023002"/>
    </source>
</evidence>
<evidence type="ECO:0000259" key="19">
    <source>
        <dbReference type="PROSITE" id="PS51296"/>
    </source>
</evidence>
<dbReference type="GO" id="GO:0005737">
    <property type="term" value="C:cytoplasm"/>
    <property type="evidence" value="ECO:0007669"/>
    <property type="project" value="TreeGrafter"/>
</dbReference>
<evidence type="ECO:0000256" key="17">
    <source>
        <dbReference type="SAM" id="Phobius"/>
    </source>
</evidence>
<keyword evidence="4 17" id="KW-0812">Transmembrane</keyword>
<dbReference type="InterPro" id="IPR017941">
    <property type="entry name" value="Rieske_2Fe-2S"/>
</dbReference>
<dbReference type="GO" id="GO:0016020">
    <property type="term" value="C:membrane"/>
    <property type="evidence" value="ECO:0007669"/>
    <property type="project" value="UniProtKB-SubCell"/>
</dbReference>
<gene>
    <name evidence="20" type="ORF">CHS0354_017823</name>
</gene>
<sequence length="465" mass="53314">MNIFRTILCALFIVAVSASITDKLLQIPLFEVGEIWVTAVTKVHARLWNYVISLLDVTSLYFYIFLGVFGILGFFGKKLLFDPLDRVRLLGDIGYQADGKWGMKEIANSVRRRRLVGEIPPVYPNGWFGLTESFRIKKGESKNICVLGLNLAVFRDDKGEAHVLDAYCPHMGANLSVGGRVVGDCLECPFHGWRFRGDDGKCIYIPYTDKIPDMAKVKSWPSMEINGWIYLWHHAEGIDPNWTPPELEEITNGNWTYRGRTEHILNCHIEEVPENGADVVHLRQVHEPCIAAGIDLSKMWNILWSFSHHAWSASWEPNAAPEEHIGNLKLTHSMKFFGRSLVPLDLNVFARQIGPGIVYLEFSSLFGKGVFIQSLTPLEPMVQRLVHNIYVSWTCPTFVAKFLMLGEAIQVERDVMIWNNKKYVGKPLFVKSKEDSLISRHRRWYSQFYSENSPTLKFQKETMDW</sequence>
<evidence type="ECO:0000256" key="18">
    <source>
        <dbReference type="SAM" id="SignalP"/>
    </source>
</evidence>
<keyword evidence="5" id="KW-0001">2Fe-2S</keyword>
<keyword evidence="6" id="KW-0479">Metal-binding</keyword>
<dbReference type="GO" id="GO:0170056">
    <property type="term" value="F:cholesterol 7-desaturase [NAD(P)H] activity"/>
    <property type="evidence" value="ECO:0007669"/>
    <property type="project" value="UniProtKB-EC"/>
</dbReference>
<comment type="subcellular location">
    <subcellularLocation>
        <location evidence="2">Membrane</location>
    </subcellularLocation>
</comment>
<dbReference type="PANTHER" id="PTHR21266:SF32">
    <property type="entry name" value="CHOLESTEROL 7-DESATURASE NVD"/>
    <property type="match status" value="1"/>
</dbReference>
<dbReference type="Gene3D" id="3.90.380.10">
    <property type="entry name" value="Naphthalene 1,2-dioxygenase Alpha Subunit, Chain A, domain 1"/>
    <property type="match status" value="1"/>
</dbReference>
<keyword evidence="11 17" id="KW-0472">Membrane</keyword>
<dbReference type="InterPro" id="IPR036922">
    <property type="entry name" value="Rieske_2Fe-2S_sf"/>
</dbReference>
<protein>
    <recommendedName>
        <fullName evidence="14">cholesterol 7-desaturase</fullName>
        <ecNumber evidence="14">1.14.19.21</ecNumber>
    </recommendedName>
</protein>
<dbReference type="SUPFAM" id="SSF50022">
    <property type="entry name" value="ISP domain"/>
    <property type="match status" value="1"/>
</dbReference>
<dbReference type="GO" id="GO:0046872">
    <property type="term" value="F:metal ion binding"/>
    <property type="evidence" value="ECO:0007669"/>
    <property type="project" value="UniProtKB-KW"/>
</dbReference>
<dbReference type="Pfam" id="PF00355">
    <property type="entry name" value="Rieske"/>
    <property type="match status" value="1"/>
</dbReference>
<evidence type="ECO:0000256" key="13">
    <source>
        <dbReference type="ARBA" id="ARBA00025729"/>
    </source>
</evidence>
<keyword evidence="21" id="KW-1185">Reference proteome</keyword>
<evidence type="ECO:0000256" key="2">
    <source>
        <dbReference type="ARBA" id="ARBA00004370"/>
    </source>
</evidence>
<evidence type="ECO:0000256" key="9">
    <source>
        <dbReference type="ARBA" id="ARBA00023004"/>
    </source>
</evidence>
<name>A0AAE0T9Z8_9BIVA</name>
<keyword evidence="10" id="KW-0411">Iron-sulfur</keyword>
<dbReference type="GO" id="GO:0051537">
    <property type="term" value="F:2 iron, 2 sulfur cluster binding"/>
    <property type="evidence" value="ECO:0007669"/>
    <property type="project" value="UniProtKB-KW"/>
</dbReference>
<comment type="caution">
    <text evidence="20">The sequence shown here is derived from an EMBL/GenBank/DDBJ whole genome shotgun (WGS) entry which is preliminary data.</text>
</comment>
<keyword evidence="18" id="KW-0732">Signal</keyword>
<evidence type="ECO:0000256" key="14">
    <source>
        <dbReference type="ARBA" id="ARBA00026095"/>
    </source>
</evidence>
<evidence type="ECO:0000313" key="20">
    <source>
        <dbReference type="EMBL" id="KAK3605918.1"/>
    </source>
</evidence>
<evidence type="ECO:0000256" key="7">
    <source>
        <dbReference type="ARBA" id="ARBA00022989"/>
    </source>
</evidence>
<evidence type="ECO:0000256" key="5">
    <source>
        <dbReference type="ARBA" id="ARBA00022714"/>
    </source>
</evidence>
<comment type="catalytic activity">
    <reaction evidence="16">
        <text>cholesterol + NADPH + O2 + H(+) = 7-dehydrocholesterol + NADP(+) + 2 H2O</text>
        <dbReference type="Rhea" id="RHEA:45024"/>
        <dbReference type="ChEBI" id="CHEBI:15377"/>
        <dbReference type="ChEBI" id="CHEBI:15378"/>
        <dbReference type="ChEBI" id="CHEBI:15379"/>
        <dbReference type="ChEBI" id="CHEBI:16113"/>
        <dbReference type="ChEBI" id="CHEBI:17759"/>
        <dbReference type="ChEBI" id="CHEBI:57783"/>
        <dbReference type="ChEBI" id="CHEBI:58349"/>
        <dbReference type="EC" id="1.14.19.21"/>
    </reaction>
    <physiologicalReaction direction="left-to-right" evidence="16">
        <dbReference type="Rhea" id="RHEA:45025"/>
    </physiologicalReaction>
</comment>
<reference evidence="20" key="3">
    <citation type="submission" date="2023-05" db="EMBL/GenBank/DDBJ databases">
        <authorList>
            <person name="Smith C.H."/>
        </authorList>
    </citation>
    <scope>NUCLEOTIDE SEQUENCE</scope>
    <source>
        <strain evidence="20">CHS0354</strain>
        <tissue evidence="20">Mantle</tissue>
    </source>
</reference>
<evidence type="ECO:0000256" key="11">
    <source>
        <dbReference type="ARBA" id="ARBA00023136"/>
    </source>
</evidence>
<dbReference type="InterPro" id="IPR050584">
    <property type="entry name" value="Cholesterol_7-desaturase"/>
</dbReference>
<dbReference type="Pfam" id="PF19298">
    <property type="entry name" value="KshA_C"/>
    <property type="match status" value="1"/>
</dbReference>
<dbReference type="PANTHER" id="PTHR21266">
    <property type="entry name" value="IRON-SULFUR DOMAIN CONTAINING PROTEIN"/>
    <property type="match status" value="1"/>
</dbReference>
<comment type="cofactor">
    <cofactor evidence="1">
        <name>Fe cation</name>
        <dbReference type="ChEBI" id="CHEBI:24875"/>
    </cofactor>
</comment>
<dbReference type="EC" id="1.14.19.21" evidence="14"/>
<organism evidence="20 21">
    <name type="scientific">Potamilus streckersoni</name>
    <dbReference type="NCBI Taxonomy" id="2493646"/>
    <lineage>
        <taxon>Eukaryota</taxon>
        <taxon>Metazoa</taxon>
        <taxon>Spiralia</taxon>
        <taxon>Lophotrochozoa</taxon>
        <taxon>Mollusca</taxon>
        <taxon>Bivalvia</taxon>
        <taxon>Autobranchia</taxon>
        <taxon>Heteroconchia</taxon>
        <taxon>Palaeoheterodonta</taxon>
        <taxon>Unionida</taxon>
        <taxon>Unionoidea</taxon>
        <taxon>Unionidae</taxon>
        <taxon>Ambleminae</taxon>
        <taxon>Lampsilini</taxon>
        <taxon>Potamilus</taxon>
    </lineage>
</organism>
<dbReference type="AlphaFoldDB" id="A0AAE0T9Z8"/>
<feature type="domain" description="Rieske" evidence="19">
    <location>
        <begin position="127"/>
        <end position="231"/>
    </location>
</feature>